<protein>
    <submittedName>
        <fullName evidence="1">Uncharacterized protein</fullName>
    </submittedName>
</protein>
<dbReference type="HOGENOM" id="CLU_3174202_0_0_6"/>
<gene>
    <name evidence="1" type="ordered locus">TERTU_3985</name>
</gene>
<dbReference type="AlphaFoldDB" id="C5BTR3"/>
<dbReference type="EMBL" id="CP001614">
    <property type="protein sequence ID" value="ACR12402.1"/>
    <property type="molecule type" value="Genomic_DNA"/>
</dbReference>
<dbReference type="STRING" id="377629.TERTU_3985"/>
<dbReference type="eggNOG" id="COG3431">
    <property type="taxonomic scope" value="Bacteria"/>
</dbReference>
<name>C5BTR3_TERTT</name>
<organism evidence="1 2">
    <name type="scientific">Teredinibacter turnerae (strain ATCC 39867 / T7901)</name>
    <dbReference type="NCBI Taxonomy" id="377629"/>
    <lineage>
        <taxon>Bacteria</taxon>
        <taxon>Pseudomonadati</taxon>
        <taxon>Pseudomonadota</taxon>
        <taxon>Gammaproteobacteria</taxon>
        <taxon>Cellvibrionales</taxon>
        <taxon>Cellvibrionaceae</taxon>
        <taxon>Teredinibacter</taxon>
    </lineage>
</organism>
<accession>C5BTR3</accession>
<keyword evidence="2" id="KW-1185">Reference proteome</keyword>
<reference evidence="1 2" key="1">
    <citation type="journal article" date="2009" name="PLoS ONE">
        <title>The complete genome of Teredinibacter turnerae T7901: an intracellular endosymbiont of marine wood-boring bivalves (shipworms).</title>
        <authorList>
            <person name="Yang J.C."/>
            <person name="Madupu R."/>
            <person name="Durkin A.S."/>
            <person name="Ekborg N.A."/>
            <person name="Pedamallu C.S."/>
            <person name="Hostetler J.B."/>
            <person name="Radune D."/>
            <person name="Toms B.S."/>
            <person name="Henrissat B."/>
            <person name="Coutinho P.M."/>
            <person name="Schwarz S."/>
            <person name="Field L."/>
            <person name="Trindade-Silva A.E."/>
            <person name="Soares C.A.G."/>
            <person name="Elshahawi S."/>
            <person name="Hanora A."/>
            <person name="Schmidt E.W."/>
            <person name="Haygood M.G."/>
            <person name="Posfai J."/>
            <person name="Benner J."/>
            <person name="Madinger C."/>
            <person name="Nove J."/>
            <person name="Anton B."/>
            <person name="Chaudhary K."/>
            <person name="Foster J."/>
            <person name="Holman A."/>
            <person name="Kumar S."/>
            <person name="Lessard P.A."/>
            <person name="Luyten Y.A."/>
            <person name="Slatko B."/>
            <person name="Wood N."/>
            <person name="Wu B."/>
            <person name="Teplitski M."/>
            <person name="Mougous J.D."/>
            <person name="Ward N."/>
            <person name="Eisen J.A."/>
            <person name="Badger J.H."/>
            <person name="Distel D.L."/>
        </authorList>
    </citation>
    <scope>NUCLEOTIDE SEQUENCE [LARGE SCALE GENOMIC DNA]</scope>
    <source>
        <strain evidence="2">ATCC 39867 / T7901</strain>
    </source>
</reference>
<sequence>MGFANLDDDARGTEGFNRFFQDATTIDALVSRADKVVDLMRYFRANS</sequence>
<evidence type="ECO:0000313" key="1">
    <source>
        <dbReference type="EMBL" id="ACR12402.1"/>
    </source>
</evidence>
<dbReference type="KEGG" id="ttu:TERTU_3985"/>
<dbReference type="Proteomes" id="UP000009080">
    <property type="component" value="Chromosome"/>
</dbReference>
<evidence type="ECO:0000313" key="2">
    <source>
        <dbReference type="Proteomes" id="UP000009080"/>
    </source>
</evidence>
<proteinExistence type="predicted"/>